<dbReference type="AlphaFoldDB" id="A0A9X0CR30"/>
<evidence type="ECO:0000256" key="6">
    <source>
        <dbReference type="SAM" id="MobiDB-lite"/>
    </source>
</evidence>
<dbReference type="Gene3D" id="2.60.120.290">
    <property type="entry name" value="Spermadhesin, CUB domain"/>
    <property type="match status" value="1"/>
</dbReference>
<accession>A0A9X0CR30</accession>
<comment type="caution">
    <text evidence="5">Lacks conserved residue(s) required for the propagation of feature annotation.</text>
</comment>
<dbReference type="CDD" id="cd00041">
    <property type="entry name" value="CUB"/>
    <property type="match status" value="1"/>
</dbReference>
<keyword evidence="3" id="KW-0067">ATP-binding</keyword>
<feature type="compositionally biased region" description="Pro residues" evidence="6">
    <location>
        <begin position="212"/>
        <end position="221"/>
    </location>
</feature>
<proteinExistence type="predicted"/>
<feature type="compositionally biased region" description="Polar residues" evidence="6">
    <location>
        <begin position="223"/>
        <end position="264"/>
    </location>
</feature>
<evidence type="ECO:0000256" key="2">
    <source>
        <dbReference type="ARBA" id="ARBA00022741"/>
    </source>
</evidence>
<evidence type="ECO:0000256" key="4">
    <source>
        <dbReference type="ARBA" id="ARBA00023157"/>
    </source>
</evidence>
<dbReference type="Pfam" id="PF00431">
    <property type="entry name" value="CUB"/>
    <property type="match status" value="1"/>
</dbReference>
<dbReference type="Proteomes" id="UP001163046">
    <property type="component" value="Unassembled WGS sequence"/>
</dbReference>
<dbReference type="PROSITE" id="PS01180">
    <property type="entry name" value="CUB"/>
    <property type="match status" value="1"/>
</dbReference>
<keyword evidence="4" id="KW-1015">Disulfide bond</keyword>
<evidence type="ECO:0000256" key="3">
    <source>
        <dbReference type="ARBA" id="ARBA00022840"/>
    </source>
</evidence>
<evidence type="ECO:0000313" key="9">
    <source>
        <dbReference type="EMBL" id="KAJ7371128.1"/>
    </source>
</evidence>
<evidence type="ECO:0000256" key="7">
    <source>
        <dbReference type="SAM" id="Phobius"/>
    </source>
</evidence>
<feature type="region of interest" description="Disordered" evidence="6">
    <location>
        <begin position="208"/>
        <end position="308"/>
    </location>
</feature>
<protein>
    <recommendedName>
        <fullName evidence="8">CUB domain-containing protein</fullName>
    </recommendedName>
</protein>
<dbReference type="InterPro" id="IPR035914">
    <property type="entry name" value="Sperma_CUB_dom_sf"/>
</dbReference>
<evidence type="ECO:0000256" key="5">
    <source>
        <dbReference type="PROSITE-ProRule" id="PRU00059"/>
    </source>
</evidence>
<name>A0A9X0CR30_9CNID</name>
<organism evidence="9 10">
    <name type="scientific">Desmophyllum pertusum</name>
    <dbReference type="NCBI Taxonomy" id="174260"/>
    <lineage>
        <taxon>Eukaryota</taxon>
        <taxon>Metazoa</taxon>
        <taxon>Cnidaria</taxon>
        <taxon>Anthozoa</taxon>
        <taxon>Hexacorallia</taxon>
        <taxon>Scleractinia</taxon>
        <taxon>Caryophylliina</taxon>
        <taxon>Caryophylliidae</taxon>
        <taxon>Desmophyllum</taxon>
    </lineage>
</organism>
<keyword evidence="2" id="KW-0547">Nucleotide-binding</keyword>
<keyword evidence="7" id="KW-0472">Membrane</keyword>
<feature type="domain" description="CUB" evidence="8">
    <location>
        <begin position="53"/>
        <end position="127"/>
    </location>
</feature>
<comment type="caution">
    <text evidence="9">The sequence shown here is derived from an EMBL/GenBank/DDBJ whole genome shotgun (WGS) entry which is preliminary data.</text>
</comment>
<feature type="compositionally biased region" description="Polar residues" evidence="6">
    <location>
        <begin position="277"/>
        <end position="296"/>
    </location>
</feature>
<dbReference type="CDD" id="cd12087">
    <property type="entry name" value="TM_EGFR-like"/>
    <property type="match status" value="1"/>
</dbReference>
<feature type="compositionally biased region" description="Low complexity" evidence="6">
    <location>
        <begin position="265"/>
        <end position="276"/>
    </location>
</feature>
<dbReference type="Pfam" id="PF21314">
    <property type="entry name" value="TM_ErbB1"/>
    <property type="match status" value="1"/>
</dbReference>
<evidence type="ECO:0000259" key="8">
    <source>
        <dbReference type="PROSITE" id="PS01180"/>
    </source>
</evidence>
<reference evidence="9" key="1">
    <citation type="submission" date="2023-01" db="EMBL/GenBank/DDBJ databases">
        <title>Genome assembly of the deep-sea coral Lophelia pertusa.</title>
        <authorList>
            <person name="Herrera S."/>
            <person name="Cordes E."/>
        </authorList>
    </citation>
    <scope>NUCLEOTIDE SEQUENCE</scope>
    <source>
        <strain evidence="9">USNM1676648</strain>
        <tissue evidence="9">Polyp</tissue>
    </source>
</reference>
<evidence type="ECO:0000256" key="1">
    <source>
        <dbReference type="ARBA" id="ARBA00022553"/>
    </source>
</evidence>
<dbReference type="InterPro" id="IPR000859">
    <property type="entry name" value="CUB_dom"/>
</dbReference>
<keyword evidence="1" id="KW-0597">Phosphoprotein</keyword>
<keyword evidence="7" id="KW-1133">Transmembrane helix</keyword>
<keyword evidence="10" id="KW-1185">Reference proteome</keyword>
<evidence type="ECO:0000313" key="10">
    <source>
        <dbReference type="Proteomes" id="UP001163046"/>
    </source>
</evidence>
<keyword evidence="7" id="KW-0812">Transmembrane</keyword>
<dbReference type="SUPFAM" id="SSF49854">
    <property type="entry name" value="Spermadhesin, CUB domain"/>
    <property type="match status" value="1"/>
</dbReference>
<feature type="transmembrane region" description="Helical" evidence="7">
    <location>
        <begin position="317"/>
        <end position="338"/>
    </location>
</feature>
<dbReference type="InterPro" id="IPR049328">
    <property type="entry name" value="TM_ErbB1"/>
</dbReference>
<dbReference type="EMBL" id="MU826851">
    <property type="protein sequence ID" value="KAJ7371128.1"/>
    <property type="molecule type" value="Genomic_DNA"/>
</dbReference>
<gene>
    <name evidence="9" type="ORF">OS493_027816</name>
</gene>
<sequence length="458" mass="49381">MAVVIRLMIVHDTLQAPQVQSPVQVTQSTTLLTRTAHGLSQLPADKKLRSCSHSFDVKRGSVPQSCKEDFVEARNGLTDLSRKIGGRYCNGNRSMLITTDRNIVRIHFHSGSTSASHKGFQIDYLSVTPGLNDVLAVKACDEDVIALDCSSFDYTINILHAVYGSFPYSCGQQSTTTTCPALDTKIAQMAPQNVNWKFSISVQVTSIKTPAPTTPSPPPTPAQRSTVAPSTVQTPTTTNNQHSNSFTGNTTGSPTLIPTTEPFKNTNTDTNPTTTPSQIVVFSVGTESNPGGSSKSAAPPIGGKEARTGSGLTTGTMAGVVVAIIVTLVLAMIVAFFVRRKRHQKDKGKRLPSVTFTPEREYSMPDNCQRRRCPLDAGNAYETVNILYQSADNNSESNTCGKEDNNAYDSCSVPNSLPKVTENPLYTGVSPPFNNSVDEGYELVKPTSTVTVPVHYER</sequence>